<accession>A0A6J4J6R0</accession>
<dbReference type="PANTHER" id="PTHR37826:SF2">
    <property type="entry name" value="ZINC-RIBBON DOMAIN-CONTAINING PROTEIN"/>
    <property type="match status" value="1"/>
</dbReference>
<evidence type="ECO:0000256" key="1">
    <source>
        <dbReference type="SAM" id="MobiDB-lite"/>
    </source>
</evidence>
<organism evidence="5">
    <name type="scientific">uncultured Acidimicrobiales bacterium</name>
    <dbReference type="NCBI Taxonomy" id="310071"/>
    <lineage>
        <taxon>Bacteria</taxon>
        <taxon>Bacillati</taxon>
        <taxon>Actinomycetota</taxon>
        <taxon>Acidimicrobiia</taxon>
        <taxon>Acidimicrobiales</taxon>
        <taxon>environmental samples</taxon>
    </lineage>
</organism>
<dbReference type="AlphaFoldDB" id="A0A6J4J6R0"/>
<dbReference type="CDD" id="cd03408">
    <property type="entry name" value="SPFH_like_u1"/>
    <property type="match status" value="1"/>
</dbReference>
<feature type="region of interest" description="Disordered" evidence="1">
    <location>
        <begin position="390"/>
        <end position="410"/>
    </location>
</feature>
<feature type="domain" description="SPFH" evidence="4">
    <location>
        <begin position="34"/>
        <end position="233"/>
    </location>
</feature>
<protein>
    <recommendedName>
        <fullName evidence="6">Virion core protein (Lumpy skin disease virus)</fullName>
    </recommendedName>
</protein>
<evidence type="ECO:0000313" key="5">
    <source>
        <dbReference type="EMBL" id="CAA9268420.1"/>
    </source>
</evidence>
<feature type="domain" description="DZANK-type" evidence="2">
    <location>
        <begin position="318"/>
        <end position="364"/>
    </location>
</feature>
<evidence type="ECO:0000259" key="4">
    <source>
        <dbReference type="Pfam" id="PF13421"/>
    </source>
</evidence>
<proteinExistence type="predicted"/>
<dbReference type="InterPro" id="IPR025874">
    <property type="entry name" value="DZR"/>
</dbReference>
<dbReference type="PANTHER" id="PTHR37826">
    <property type="entry name" value="FLOTILLIN BAND_7_5 DOMAIN PROTEIN"/>
    <property type="match status" value="1"/>
</dbReference>
<gene>
    <name evidence="5" type="ORF">AVDCRST_MAG76-3222</name>
</gene>
<feature type="region of interest" description="Disordered" evidence="1">
    <location>
        <begin position="299"/>
        <end position="321"/>
    </location>
</feature>
<feature type="compositionally biased region" description="Low complexity" evidence="1">
    <location>
        <begin position="390"/>
        <end position="403"/>
    </location>
</feature>
<evidence type="ECO:0008006" key="6">
    <source>
        <dbReference type="Google" id="ProtNLM"/>
    </source>
</evidence>
<dbReference type="EMBL" id="CADCSZ010000196">
    <property type="protein sequence ID" value="CAA9268420.1"/>
    <property type="molecule type" value="Genomic_DNA"/>
</dbReference>
<feature type="domain" description="Zinc-ribbon" evidence="3">
    <location>
        <begin position="371"/>
        <end position="391"/>
    </location>
</feature>
<reference evidence="5" key="1">
    <citation type="submission" date="2020-02" db="EMBL/GenBank/DDBJ databases">
        <authorList>
            <person name="Meier V. D."/>
        </authorList>
    </citation>
    <scope>NUCLEOTIDE SEQUENCE</scope>
    <source>
        <strain evidence="5">AVDCRST_MAG76</strain>
    </source>
</reference>
<sequence length="410" mass="43245">MGIFREARQDIGGLRIAMPDEMITANRLVYKWPEKSIRKFTKAFVPEGYSAVFVNSGQVIGQLGPGQYTIDAQELPVIGVLIDRLFYDNAYRCELIFLRTAETRGLRFGGPFDTIKEPDFKMPVSIRVYGDYSLRVFDGGLLIKTVIGTADQPDNEIITSFIGRQILNAMGELVSEGILDHTIPVLGIKSQASEITEATMAKLNPVLAENGMQLVRFGDFTINLKEEDEARLKDLSDKVASKRAMIGLASDPNYLQYAQGQVLEGAGEGLAEGGAANQTAFLGMGLGLGGAVNAPFQQGMAGQGLGQPASPPPATAPCPSCGEQNREGSKFCHGCGTSLGPPTVACPSCGAANDPNAKFCGDCGTKMKASCRSCNADLLPTAKFCPECGTSTAPPASPASGEEPAADGGG</sequence>
<dbReference type="InterPro" id="IPR026870">
    <property type="entry name" value="Zinc_ribbon_dom"/>
</dbReference>
<dbReference type="Pfam" id="PF13240">
    <property type="entry name" value="Zn_Ribbon_1"/>
    <property type="match status" value="1"/>
</dbReference>
<evidence type="ECO:0000259" key="2">
    <source>
        <dbReference type="Pfam" id="PF12773"/>
    </source>
</evidence>
<evidence type="ECO:0000259" key="3">
    <source>
        <dbReference type="Pfam" id="PF13240"/>
    </source>
</evidence>
<dbReference type="Pfam" id="PF12773">
    <property type="entry name" value="DZR"/>
    <property type="match status" value="1"/>
</dbReference>
<name>A0A6J4J6R0_9ACTN</name>
<dbReference type="Pfam" id="PF13421">
    <property type="entry name" value="Band_7_1"/>
    <property type="match status" value="1"/>
</dbReference>
<dbReference type="InterPro" id="IPR033880">
    <property type="entry name" value="SPFH_YdjI"/>
</dbReference>